<evidence type="ECO:0000256" key="6">
    <source>
        <dbReference type="PIRSR" id="PIRSR600760-2"/>
    </source>
</evidence>
<dbReference type="PANTHER" id="PTHR43028:SF5">
    <property type="entry name" value="3'(2'),5'-BISPHOSPHATE NUCLEOTIDASE 1"/>
    <property type="match status" value="1"/>
</dbReference>
<dbReference type="PRINTS" id="PR00377">
    <property type="entry name" value="IMPHPHTASES"/>
</dbReference>
<comment type="cofactor">
    <cofactor evidence="6">
        <name>Mg(2+)</name>
        <dbReference type="ChEBI" id="CHEBI:18420"/>
    </cofactor>
</comment>
<feature type="binding site" evidence="6">
    <location>
        <position position="62"/>
    </location>
    <ligand>
        <name>Mg(2+)</name>
        <dbReference type="ChEBI" id="CHEBI:18420"/>
        <label>1</label>
        <note>catalytic</note>
    </ligand>
</feature>
<keyword evidence="3 6" id="KW-0460">Magnesium</keyword>
<evidence type="ECO:0000256" key="4">
    <source>
        <dbReference type="ARBA" id="ARBA00041694"/>
    </source>
</evidence>
<dbReference type="GO" id="GO:0050427">
    <property type="term" value="P:3'-phosphoadenosine 5'-phosphosulfate metabolic process"/>
    <property type="evidence" value="ECO:0007669"/>
    <property type="project" value="TreeGrafter"/>
</dbReference>
<dbReference type="PROSITE" id="PS00629">
    <property type="entry name" value="IMP_1"/>
    <property type="match status" value="1"/>
</dbReference>
<feature type="binding site" evidence="6">
    <location>
        <position position="82"/>
    </location>
    <ligand>
        <name>Mg(2+)</name>
        <dbReference type="ChEBI" id="CHEBI:18420"/>
        <label>1</label>
        <note>catalytic</note>
    </ligand>
</feature>
<evidence type="ECO:0000256" key="5">
    <source>
        <dbReference type="ARBA" id="ARBA00042530"/>
    </source>
</evidence>
<dbReference type="CDD" id="cd01638">
    <property type="entry name" value="CysQ"/>
    <property type="match status" value="1"/>
</dbReference>
<dbReference type="GO" id="GO:0046872">
    <property type="term" value="F:metal ion binding"/>
    <property type="evidence" value="ECO:0007669"/>
    <property type="project" value="UniProtKB-KW"/>
</dbReference>
<dbReference type="Gene3D" id="3.30.540.10">
    <property type="entry name" value="Fructose-1,6-Bisphosphatase, subunit A, domain 1"/>
    <property type="match status" value="1"/>
</dbReference>
<accession>A0A426JU94</accession>
<comment type="caution">
    <text evidence="7">The sequence shown here is derived from an EMBL/GenBank/DDBJ whole genome shotgun (WGS) entry which is preliminary data.</text>
</comment>
<reference evidence="7 8" key="1">
    <citation type="submission" date="2018-11" db="EMBL/GenBank/DDBJ databases">
        <title>Saccharopolyspora rhizosphaerae sp. nov., an actinomycete isolated from rhizosphere soil in Thailand.</title>
        <authorList>
            <person name="Intra B."/>
            <person name="Euanorasetr J."/>
            <person name="Take A."/>
            <person name="Inahashi Y."/>
            <person name="Mori M."/>
            <person name="Panbangred W."/>
            <person name="Matsumoto A."/>
        </authorList>
    </citation>
    <scope>NUCLEOTIDE SEQUENCE [LARGE SCALE GENOMIC DNA]</scope>
    <source>
        <strain evidence="7 8">H219</strain>
    </source>
</reference>
<evidence type="ECO:0000313" key="7">
    <source>
        <dbReference type="EMBL" id="RRO16677.1"/>
    </source>
</evidence>
<keyword evidence="8" id="KW-1185">Reference proteome</keyword>
<protein>
    <recommendedName>
        <fullName evidence="4">3'(2'),5-bisphosphonucleoside 3'(2')-phosphohydrolase</fullName>
    </recommendedName>
    <alternativeName>
        <fullName evidence="5">DPNPase</fullName>
    </alternativeName>
</protein>
<organism evidence="7 8">
    <name type="scientific">Saccharopolyspora rhizosphaerae</name>
    <dbReference type="NCBI Taxonomy" id="2492662"/>
    <lineage>
        <taxon>Bacteria</taxon>
        <taxon>Bacillati</taxon>
        <taxon>Actinomycetota</taxon>
        <taxon>Actinomycetes</taxon>
        <taxon>Pseudonocardiales</taxon>
        <taxon>Pseudonocardiaceae</taxon>
        <taxon>Saccharopolyspora</taxon>
    </lineage>
</organism>
<dbReference type="GO" id="GO:0000103">
    <property type="term" value="P:sulfate assimilation"/>
    <property type="evidence" value="ECO:0007669"/>
    <property type="project" value="TreeGrafter"/>
</dbReference>
<dbReference type="Proteomes" id="UP000274515">
    <property type="component" value="Unassembled WGS sequence"/>
</dbReference>
<dbReference type="EMBL" id="RSAA01000011">
    <property type="protein sequence ID" value="RRO16677.1"/>
    <property type="molecule type" value="Genomic_DNA"/>
</dbReference>
<dbReference type="OrthoDB" id="9772456at2"/>
<evidence type="ECO:0000256" key="2">
    <source>
        <dbReference type="ARBA" id="ARBA00022723"/>
    </source>
</evidence>
<dbReference type="RefSeq" id="WP_125090558.1">
    <property type="nucleotide sequence ID" value="NZ_RSAA01000011.1"/>
</dbReference>
<dbReference type="Pfam" id="PF00459">
    <property type="entry name" value="Inositol_P"/>
    <property type="match status" value="1"/>
</dbReference>
<dbReference type="AlphaFoldDB" id="A0A426JU94"/>
<feature type="binding site" evidence="6">
    <location>
        <position position="193"/>
    </location>
    <ligand>
        <name>Mg(2+)</name>
        <dbReference type="ChEBI" id="CHEBI:18420"/>
        <label>1</label>
        <note>catalytic</note>
    </ligand>
</feature>
<dbReference type="GO" id="GO:0008441">
    <property type="term" value="F:3'(2'),5'-bisphosphate nucleotidase activity"/>
    <property type="evidence" value="ECO:0007669"/>
    <property type="project" value="UniProtKB-EC"/>
</dbReference>
<gene>
    <name evidence="7" type="ORF">EIL87_12715</name>
</gene>
<evidence type="ECO:0000256" key="1">
    <source>
        <dbReference type="ARBA" id="ARBA00001625"/>
    </source>
</evidence>
<dbReference type="InterPro" id="IPR050725">
    <property type="entry name" value="CysQ/Inositol_MonoPase"/>
</dbReference>
<dbReference type="Gene3D" id="3.40.190.80">
    <property type="match status" value="1"/>
</dbReference>
<dbReference type="InterPro" id="IPR020583">
    <property type="entry name" value="Inositol_monoP_metal-BS"/>
</dbReference>
<name>A0A426JU94_9PSEU</name>
<comment type="catalytic activity">
    <reaction evidence="1">
        <text>adenosine 3',5'-bisphosphate + H2O = AMP + phosphate</text>
        <dbReference type="Rhea" id="RHEA:10040"/>
        <dbReference type="ChEBI" id="CHEBI:15377"/>
        <dbReference type="ChEBI" id="CHEBI:43474"/>
        <dbReference type="ChEBI" id="CHEBI:58343"/>
        <dbReference type="ChEBI" id="CHEBI:456215"/>
        <dbReference type="EC" id="3.1.3.7"/>
    </reaction>
</comment>
<feature type="binding site" evidence="6">
    <location>
        <position position="80"/>
    </location>
    <ligand>
        <name>Mg(2+)</name>
        <dbReference type="ChEBI" id="CHEBI:18420"/>
        <label>1</label>
        <note>catalytic</note>
    </ligand>
</feature>
<dbReference type="PANTHER" id="PTHR43028">
    <property type="entry name" value="3'(2'),5'-BISPHOSPHATE NUCLEOTIDASE 1"/>
    <property type="match status" value="1"/>
</dbReference>
<evidence type="ECO:0000256" key="3">
    <source>
        <dbReference type="ARBA" id="ARBA00022842"/>
    </source>
</evidence>
<feature type="binding site" evidence="6">
    <location>
        <position position="83"/>
    </location>
    <ligand>
        <name>Mg(2+)</name>
        <dbReference type="ChEBI" id="CHEBI:18420"/>
        <label>1</label>
        <note>catalytic</note>
    </ligand>
</feature>
<proteinExistence type="predicted"/>
<dbReference type="SUPFAM" id="SSF56655">
    <property type="entry name" value="Carbohydrate phosphatase"/>
    <property type="match status" value="1"/>
</dbReference>
<dbReference type="InterPro" id="IPR000760">
    <property type="entry name" value="Inositol_monophosphatase-like"/>
</dbReference>
<keyword evidence="2 6" id="KW-0479">Metal-binding</keyword>
<evidence type="ECO:0000313" key="8">
    <source>
        <dbReference type="Proteomes" id="UP000274515"/>
    </source>
</evidence>
<sequence length="251" mass="26497">MSVDDHELAARLARRAGECLVELRAKSTSDAKVLGDEGDAAAHRLLVEALAQERPADPVLSEHGVAGPERVAGERVWIVDPLDGTREFTEPGRTDWAVHVALAERHEITASAVALPAQGVVLGTGAPPTQPTAGIARPRIAVSRSRPPEFVTALAEELGAELVPMGSAGAKITAVVLGEVDAYLHGGGQYEWDSAAPVGIAQAAGLHTSRLDGSELVYARPDPWLPDLLVCRRELAVDLLAALSDRSERSR</sequence>